<reference evidence="1 2" key="1">
    <citation type="submission" date="2020-08" db="EMBL/GenBank/DDBJ databases">
        <title>Streptomycin resistant and MDR strain, P. mexicana.</title>
        <authorList>
            <person name="Ganesh-kumar S."/>
            <person name="Zhe T."/>
            <person name="Yu Z."/>
            <person name="Min Y."/>
        </authorList>
    </citation>
    <scope>NUCLEOTIDE SEQUENCE [LARGE SCALE GENOMIC DNA]</scope>
    <source>
        <strain evidence="1 2">GTZY</strain>
    </source>
</reference>
<accession>A0ABX6RGX8</accession>
<organism evidence="1 2">
    <name type="scientific">Pseudoxanthomonas mexicana</name>
    <dbReference type="NCBI Taxonomy" id="128785"/>
    <lineage>
        <taxon>Bacteria</taxon>
        <taxon>Pseudomonadati</taxon>
        <taxon>Pseudomonadota</taxon>
        <taxon>Gammaproteobacteria</taxon>
        <taxon>Lysobacterales</taxon>
        <taxon>Lysobacteraceae</taxon>
        <taxon>Pseudoxanthomonas</taxon>
    </lineage>
</organism>
<dbReference type="Proteomes" id="UP000515506">
    <property type="component" value="Chromosome"/>
</dbReference>
<dbReference type="EMBL" id="CP060028">
    <property type="protein sequence ID" value="QND81856.1"/>
    <property type="molecule type" value="Genomic_DNA"/>
</dbReference>
<evidence type="ECO:0000313" key="1">
    <source>
        <dbReference type="EMBL" id="QND81856.1"/>
    </source>
</evidence>
<proteinExistence type="predicted"/>
<sequence>MTTTATHAQAQAASAVRWASNVDQTEYSDQASMASGSTMRRPRETWRVLLCR</sequence>
<gene>
    <name evidence="1" type="ORF">H4W19_09040</name>
</gene>
<evidence type="ECO:0000313" key="2">
    <source>
        <dbReference type="Proteomes" id="UP000515506"/>
    </source>
</evidence>
<name>A0ABX6RGX8_PSEMX</name>
<keyword evidence="2" id="KW-1185">Reference proteome</keyword>
<protein>
    <submittedName>
        <fullName evidence="1">Uncharacterized protein</fullName>
    </submittedName>
</protein>